<dbReference type="InterPro" id="IPR028082">
    <property type="entry name" value="Peripla_BP_I"/>
</dbReference>
<dbReference type="RefSeq" id="WP_318596026.1">
    <property type="nucleotide sequence ID" value="NZ_JAWSTH010000008.1"/>
</dbReference>
<evidence type="ECO:0000256" key="1">
    <source>
        <dbReference type="ARBA" id="ARBA00004196"/>
    </source>
</evidence>
<reference evidence="5 6" key="2">
    <citation type="submission" date="2023-10" db="EMBL/GenBank/DDBJ databases">
        <authorList>
            <person name="Han X.F."/>
        </authorList>
    </citation>
    <scope>NUCLEOTIDE SEQUENCE [LARGE SCALE GENOMIC DNA]</scope>
    <source>
        <strain evidence="5 6">KCTC 39840</strain>
    </source>
</reference>
<protein>
    <submittedName>
        <fullName evidence="5">Substrate-binding domain-containing protein</fullName>
    </submittedName>
</protein>
<evidence type="ECO:0000259" key="4">
    <source>
        <dbReference type="Pfam" id="PF13407"/>
    </source>
</evidence>
<keyword evidence="3" id="KW-0732">Signal</keyword>
<accession>A0ABU4HKE7</accession>
<dbReference type="Proteomes" id="UP001284601">
    <property type="component" value="Unassembled WGS sequence"/>
</dbReference>
<dbReference type="EMBL" id="JAWSTH010000008">
    <property type="protein sequence ID" value="MDW5593769.1"/>
    <property type="molecule type" value="Genomic_DNA"/>
</dbReference>
<reference evidence="6" key="1">
    <citation type="submission" date="2023-07" db="EMBL/GenBank/DDBJ databases">
        <title>Conexibacter stalactiti sp. nov., isolated from stalactites in a lava cave and emended description of the genus Conexibacter.</title>
        <authorList>
            <person name="Lee S.D."/>
        </authorList>
    </citation>
    <scope>NUCLEOTIDE SEQUENCE [LARGE SCALE GENOMIC DNA]</scope>
    <source>
        <strain evidence="6">KCTC 39840</strain>
    </source>
</reference>
<dbReference type="InterPro" id="IPR025997">
    <property type="entry name" value="SBP_2_dom"/>
</dbReference>
<comment type="similarity">
    <text evidence="2">Belongs to the bacterial solute-binding protein 2 family.</text>
</comment>
<evidence type="ECO:0000256" key="2">
    <source>
        <dbReference type="ARBA" id="ARBA00007639"/>
    </source>
</evidence>
<dbReference type="PANTHER" id="PTHR46847">
    <property type="entry name" value="D-ALLOSE-BINDING PERIPLASMIC PROTEIN-RELATED"/>
    <property type="match status" value="1"/>
</dbReference>
<dbReference type="Pfam" id="PF13407">
    <property type="entry name" value="Peripla_BP_4"/>
    <property type="match status" value="1"/>
</dbReference>
<keyword evidence="6" id="KW-1185">Reference proteome</keyword>
<comment type="caution">
    <text evidence="5">The sequence shown here is derived from an EMBL/GenBank/DDBJ whole genome shotgun (WGS) entry which is preliminary data.</text>
</comment>
<evidence type="ECO:0000256" key="3">
    <source>
        <dbReference type="ARBA" id="ARBA00022729"/>
    </source>
</evidence>
<feature type="domain" description="Periplasmic binding protein" evidence="4">
    <location>
        <begin position="95"/>
        <end position="329"/>
    </location>
</feature>
<comment type="subcellular location">
    <subcellularLocation>
        <location evidence="1">Cell envelope</location>
    </subcellularLocation>
</comment>
<dbReference type="SUPFAM" id="SSF53822">
    <property type="entry name" value="Periplasmic binding protein-like I"/>
    <property type="match status" value="1"/>
</dbReference>
<sequence>MAASLAAAVTFTACGSSDDADGGTAAATSATATTTTASGGAGLAAVEAKVAELRKPPRPIDVPALGRRPPSGRSAVWIGCKYPECAAVAGALTPALKSLGWRLTTLTPDVTPEAIAAAWTQAVAEKPGVIFAIDVVPVAAIAAQLEQAEKDGIKVITTGGPTQVGDQGVDAAIGSVPFHQANATAMTDWAIADSQGKGKIVLLYDPSIPLQQSVLEAVEQAAAQCPDCTLDTLRVQLAEAGKTIPGQVVSYIQSHPDVNYVITTGSGALGIGQALKSAGLTDVKLASSFSQQQNLQLVKDGVEAAAIPNEGVSLGWRMADAAARLEAGETVPEALAAPVGQRQLFDGDNIGEADVSRQWDVPDTAATFERAWLVQ</sequence>
<evidence type="ECO:0000313" key="5">
    <source>
        <dbReference type="EMBL" id="MDW5593769.1"/>
    </source>
</evidence>
<organism evidence="5 6">
    <name type="scientific">Conexibacter stalactiti</name>
    <dbReference type="NCBI Taxonomy" id="1940611"/>
    <lineage>
        <taxon>Bacteria</taxon>
        <taxon>Bacillati</taxon>
        <taxon>Actinomycetota</taxon>
        <taxon>Thermoleophilia</taxon>
        <taxon>Solirubrobacterales</taxon>
        <taxon>Conexibacteraceae</taxon>
        <taxon>Conexibacter</taxon>
    </lineage>
</organism>
<gene>
    <name evidence="5" type="ORF">R7226_05455</name>
</gene>
<name>A0ABU4HKE7_9ACTN</name>
<evidence type="ECO:0000313" key="6">
    <source>
        <dbReference type="Proteomes" id="UP001284601"/>
    </source>
</evidence>
<proteinExistence type="inferred from homology"/>
<dbReference type="PANTHER" id="PTHR46847:SF1">
    <property type="entry name" value="D-ALLOSE-BINDING PERIPLASMIC PROTEIN-RELATED"/>
    <property type="match status" value="1"/>
</dbReference>
<dbReference type="Gene3D" id="3.40.50.2300">
    <property type="match status" value="2"/>
</dbReference>